<sequence>MGSKKRSTGRSTLQATKSRPAKKRKVSAPTEEPKLKFSSLTRPEGDGSVEENDEEFYDDDDDDDDLLSPGSENEEQEYERRPREWKTGSERDDIVEKLPIKTAGGEIKRVLVQKKPQKSVEIEHEDSTDDEHQSLEENEEEEEEPDLPERDQIRLAKEELSKLANELIEDPEENVCNLKKIFEYQSTKLLKIKQLALATQLAVYKDIIPGYRIRPLTDAEKAAKVSKDVKKLRNFEQTLVLHYKQYVDSLTSYVKKLFKSDILSSSYKIGNTALSCACGLLVAVPHFNFRAELINIIAQRLGRRRNMAAGVDGVQASHDIYDDAGFDKCIQSITTLFQDDEAGNISLDAVQVVTKMMKTRKFKVDEAVLNSFLHLRLLSELNVLDAQKRESLVDNRPKLKKKDRVHRTKRERKLVKEMKGIEEEMRKAEHAVSKEETERYQSETLKIVFATYLTILKERVTSLMGATLEGLANFAHLINADLFGDLLEVLKELVRDRQIRINQDGEIEISTKVIREGLLCIVTAFALLSGQAGESIGLDLSFFITYLYGIIIPLALSPDIEYSSKSLRLDDPLQSDEIVRKNEDKVNLATDMEMVIKAFDAMFFNKHYKTVSFGTGTNNNLRMVAFAKRLCLASLHFPDKSCYAAIKILENLCIRYSGRSGANGSDSKGGTGPLAALFTTEDRVMNGVYRPEVDEPELSNPAAANIWETFLLEKHYSPRVADSARRLPLKTIGR</sequence>
<dbReference type="Proteomes" id="UP001433508">
    <property type="component" value="Unassembled WGS sequence"/>
</dbReference>
<evidence type="ECO:0000313" key="1">
    <source>
        <dbReference type="EMBL" id="KAK9237562.1"/>
    </source>
</evidence>
<evidence type="ECO:0000313" key="2">
    <source>
        <dbReference type="Proteomes" id="UP001433508"/>
    </source>
</evidence>
<keyword evidence="2" id="KW-1185">Reference proteome</keyword>
<comment type="caution">
    <text evidence="1">The sequence shown here is derived from an EMBL/GenBank/DDBJ whole genome shotgun (WGS) entry which is preliminary data.</text>
</comment>
<gene>
    <name evidence="1" type="ORF">V1525DRAFT_360312</name>
</gene>
<dbReference type="EMBL" id="MU971367">
    <property type="protein sequence ID" value="KAK9237562.1"/>
    <property type="molecule type" value="Genomic_DNA"/>
</dbReference>
<protein>
    <submittedName>
        <fullName evidence="1">Nucleolar complex-associated protein-domain-containing protein</fullName>
    </submittedName>
</protein>
<organism evidence="1 2">
    <name type="scientific">Lipomyces kononenkoae</name>
    <name type="common">Yeast</name>
    <dbReference type="NCBI Taxonomy" id="34357"/>
    <lineage>
        <taxon>Eukaryota</taxon>
        <taxon>Fungi</taxon>
        <taxon>Dikarya</taxon>
        <taxon>Ascomycota</taxon>
        <taxon>Saccharomycotina</taxon>
        <taxon>Lipomycetes</taxon>
        <taxon>Lipomycetales</taxon>
        <taxon>Lipomycetaceae</taxon>
        <taxon>Lipomyces</taxon>
    </lineage>
</organism>
<reference evidence="2" key="1">
    <citation type="journal article" date="2024" name="Front. Bioeng. Biotechnol.">
        <title>Genome-scale model development and genomic sequencing of the oleaginous clade Lipomyces.</title>
        <authorList>
            <person name="Czajka J.J."/>
            <person name="Han Y."/>
            <person name="Kim J."/>
            <person name="Mondo S.J."/>
            <person name="Hofstad B.A."/>
            <person name="Robles A."/>
            <person name="Haridas S."/>
            <person name="Riley R."/>
            <person name="LaButti K."/>
            <person name="Pangilinan J."/>
            <person name="Andreopoulos W."/>
            <person name="Lipzen A."/>
            <person name="Yan J."/>
            <person name="Wang M."/>
            <person name="Ng V."/>
            <person name="Grigoriev I.V."/>
            <person name="Spatafora J.W."/>
            <person name="Magnuson J.K."/>
            <person name="Baker S.E."/>
            <person name="Pomraning K.R."/>
        </authorList>
    </citation>
    <scope>NUCLEOTIDE SEQUENCE [LARGE SCALE GENOMIC DNA]</scope>
    <source>
        <strain evidence="2">CBS 7786</strain>
    </source>
</reference>
<proteinExistence type="predicted"/>
<name>A0ACC3T3C1_LIPKO</name>
<accession>A0ACC3T3C1</accession>